<dbReference type="PROSITE" id="PS50878">
    <property type="entry name" value="RT_POL"/>
    <property type="match status" value="1"/>
</dbReference>
<dbReference type="FunFam" id="1.10.340.70:FF:000001">
    <property type="entry name" value="Retrovirus-related Pol polyprotein from transposon gypsy-like Protein"/>
    <property type="match status" value="1"/>
</dbReference>
<dbReference type="GO" id="GO:0006508">
    <property type="term" value="P:proteolysis"/>
    <property type="evidence" value="ECO:0007669"/>
    <property type="project" value="InterPro"/>
</dbReference>
<dbReference type="GO" id="GO:0004519">
    <property type="term" value="F:endonuclease activity"/>
    <property type="evidence" value="ECO:0007669"/>
    <property type="project" value="UniProtKB-KW"/>
</dbReference>
<evidence type="ECO:0000259" key="10">
    <source>
        <dbReference type="PROSITE" id="PS50878"/>
    </source>
</evidence>
<dbReference type="SUPFAM" id="SSF53098">
    <property type="entry name" value="Ribonuclease H-like"/>
    <property type="match status" value="1"/>
</dbReference>
<keyword evidence="2" id="KW-0808">Transferase</keyword>
<dbReference type="Gene3D" id="3.30.70.270">
    <property type="match status" value="2"/>
</dbReference>
<dbReference type="PANTHER" id="PTHR37984:SF5">
    <property type="entry name" value="PROTEIN NYNRIN-LIKE"/>
    <property type="match status" value="1"/>
</dbReference>
<evidence type="ECO:0000256" key="6">
    <source>
        <dbReference type="ARBA" id="ARBA00022801"/>
    </source>
</evidence>
<dbReference type="FunFam" id="3.30.420.10:FF:000032">
    <property type="entry name" value="Retrovirus-related Pol polyprotein from transposon 297-like Protein"/>
    <property type="match status" value="1"/>
</dbReference>
<keyword evidence="6" id="KW-0378">Hydrolase</keyword>
<dbReference type="InterPro" id="IPR043128">
    <property type="entry name" value="Rev_trsase/Diguanyl_cyclase"/>
</dbReference>
<dbReference type="InterPro" id="IPR043502">
    <property type="entry name" value="DNA/RNA_pol_sf"/>
</dbReference>
<evidence type="ECO:0000256" key="1">
    <source>
        <dbReference type="ARBA" id="ARBA00012493"/>
    </source>
</evidence>
<proteinExistence type="evidence at transcript level"/>
<name>A0A131XNY7_IXORI</name>
<dbReference type="EMBL" id="GEFM01007027">
    <property type="protein sequence ID" value="JAP68769.1"/>
    <property type="molecule type" value="mRNA"/>
</dbReference>
<keyword evidence="4" id="KW-0540">Nuclease</keyword>
<dbReference type="InterPro" id="IPR050951">
    <property type="entry name" value="Retrovirus_Pol_polyprotein"/>
</dbReference>
<feature type="non-terminal residue" evidence="12">
    <location>
        <position position="996"/>
    </location>
</feature>
<dbReference type="GO" id="GO:0004190">
    <property type="term" value="F:aspartic-type endopeptidase activity"/>
    <property type="evidence" value="ECO:0007669"/>
    <property type="project" value="InterPro"/>
</dbReference>
<keyword evidence="7" id="KW-0695">RNA-directed DNA polymerase</keyword>
<dbReference type="InterPro" id="IPR012337">
    <property type="entry name" value="RNaseH-like_sf"/>
</dbReference>
<dbReference type="GO" id="GO:0015074">
    <property type="term" value="P:DNA integration"/>
    <property type="evidence" value="ECO:0007669"/>
    <property type="project" value="InterPro"/>
</dbReference>
<dbReference type="Gene3D" id="3.10.20.370">
    <property type="match status" value="1"/>
</dbReference>
<feature type="signal peptide" evidence="8">
    <location>
        <begin position="1"/>
        <end position="24"/>
    </location>
</feature>
<keyword evidence="3" id="KW-0548">Nucleotidyltransferase</keyword>
<dbReference type="InterPro" id="IPR041373">
    <property type="entry name" value="RT_RNaseH"/>
</dbReference>
<feature type="chain" id="PRO_5007283969" description="RNA-directed DNA polymerase" evidence="8">
    <location>
        <begin position="25"/>
        <end position="996"/>
    </location>
</feature>
<dbReference type="Pfam" id="PF17917">
    <property type="entry name" value="RT_RNaseH"/>
    <property type="match status" value="1"/>
</dbReference>
<evidence type="ECO:0000256" key="5">
    <source>
        <dbReference type="ARBA" id="ARBA00022759"/>
    </source>
</evidence>
<dbReference type="Pfam" id="PF00078">
    <property type="entry name" value="RVT_1"/>
    <property type="match status" value="1"/>
</dbReference>
<protein>
    <recommendedName>
        <fullName evidence="1">RNA-directed DNA polymerase</fullName>
        <ecNumber evidence="1">2.7.7.49</ecNumber>
    </recommendedName>
</protein>
<dbReference type="FunFam" id="3.30.70.270:FF:000026">
    <property type="entry name" value="Transposon Ty3-G Gag-Pol polyprotein"/>
    <property type="match status" value="1"/>
</dbReference>
<keyword evidence="8" id="KW-0732">Signal</keyword>
<dbReference type="CDD" id="cd01647">
    <property type="entry name" value="RT_LTR"/>
    <property type="match status" value="1"/>
</dbReference>
<dbReference type="SUPFAM" id="SSF56672">
    <property type="entry name" value="DNA/RNA polymerases"/>
    <property type="match status" value="1"/>
</dbReference>
<dbReference type="Gene3D" id="1.10.340.70">
    <property type="match status" value="1"/>
</dbReference>
<dbReference type="PROSITE" id="PS50994">
    <property type="entry name" value="INTEGRASE"/>
    <property type="match status" value="1"/>
</dbReference>
<dbReference type="Pfam" id="PF00077">
    <property type="entry name" value="RVP"/>
    <property type="match status" value="1"/>
</dbReference>
<dbReference type="GO" id="GO:0003676">
    <property type="term" value="F:nucleic acid binding"/>
    <property type="evidence" value="ECO:0007669"/>
    <property type="project" value="InterPro"/>
</dbReference>
<dbReference type="PROSITE" id="PS50175">
    <property type="entry name" value="ASP_PROT_RETROV"/>
    <property type="match status" value="1"/>
</dbReference>
<dbReference type="InterPro" id="IPR001584">
    <property type="entry name" value="Integrase_cat-core"/>
</dbReference>
<dbReference type="Gene3D" id="2.40.70.10">
    <property type="entry name" value="Acid Proteases"/>
    <property type="match status" value="1"/>
</dbReference>
<dbReference type="Gene3D" id="3.30.420.10">
    <property type="entry name" value="Ribonuclease H-like superfamily/Ribonuclease H"/>
    <property type="match status" value="1"/>
</dbReference>
<organism evidence="12">
    <name type="scientific">Ixodes ricinus</name>
    <name type="common">Common tick</name>
    <name type="synonym">Acarus ricinus</name>
    <dbReference type="NCBI Taxonomy" id="34613"/>
    <lineage>
        <taxon>Eukaryota</taxon>
        <taxon>Metazoa</taxon>
        <taxon>Ecdysozoa</taxon>
        <taxon>Arthropoda</taxon>
        <taxon>Chelicerata</taxon>
        <taxon>Arachnida</taxon>
        <taxon>Acari</taxon>
        <taxon>Parasitiformes</taxon>
        <taxon>Ixodida</taxon>
        <taxon>Ixodoidea</taxon>
        <taxon>Ixodidae</taxon>
        <taxon>Ixodinae</taxon>
        <taxon>Ixodes</taxon>
    </lineage>
</organism>
<evidence type="ECO:0000256" key="2">
    <source>
        <dbReference type="ARBA" id="ARBA00022679"/>
    </source>
</evidence>
<sequence>MIEPRMTITLLGFPFAALLDTGAAISLIGDAAYELCKNQKITFRSADTPLQLASGSTISADGAVRLKISFNETKRRQRFLYLPGLAVPVILGRDFIAGVSMTLDFPGGGYRLGNQADLTPFTRRENCLTGPTLPAHFTTPAAALPSEISDTLQKCPGTDLQKRQLEDVLRPFSSMFTERPGKTDILLHRIETGNAPPWRCNPRPISVHKRELLDVALQEMLDTGAVRESKSPWAFPVVLAPKKDGTARLCVDYRRLNEVSVRDSYPFPSISSIMYALGNATVFTTLDCSRGFLQIEVHPLDVQKTAFICHRGLYEFTRLPFGLSNSPASFQRLMDVVLGNAKYEFAMAYMDDVVVFSRTFEEHLEHLTIVLERMRNAGLTINPGKVQLAEPKINLLGFVVDSGTLHPNDEKLRALTEYPCPHDVKSLQRYLGMIAFYRDFIPYCSEISQPLNHLLRKGVKWCWSEEQQSAFIALSKAVTENACLHLPDLNQPFVLQTDASDCGVGAVLLQEHDGTLRPVAFASQTLNSAQRNYSVAERECLAIVYALKRFDMYLDGATFQIQCDHLALSWLKRLQNPAGRLARWALTLQQYDYTIVYRPGATNQIADALSRAPLPEEHVQEVPGLVAVVDTAQGPPDSRWGTLVSREELLKAQHDDGLCQQVTAWLAESSPVNTKGDEQFDSYLRSSDGLLLRYIPQADDDLSSSPFRTVIPRKLRKSFIRYMHSSALAGHSSGSKTYDKLSQIATWPGMRQDVLRYARSCPSCQKAKPRGGQPPGFMQPIASQSPWQICCCDVMGPFPRSPRGNQYLFVVTDHFTKWVELFPLRKLDSQKIWDCLLQVFARFGFPASLISDNASYFTSKVFVDACAVLGIEHKRTSPYHPQANITERVNRNLKMMLVAHTERHKDWDAKLPEMAFATRTTVNRSTGLTPAQLNFGRELAFPLTNTLRSTEPRAQDRNYTKFADDLRKRFTINLKEARENLDVARLQQSDQYNQGR</sequence>
<evidence type="ECO:0000256" key="7">
    <source>
        <dbReference type="ARBA" id="ARBA00022918"/>
    </source>
</evidence>
<evidence type="ECO:0000259" key="9">
    <source>
        <dbReference type="PROSITE" id="PS50175"/>
    </source>
</evidence>
<dbReference type="FunFam" id="3.10.20.370:FF:000001">
    <property type="entry name" value="Retrovirus-related Pol polyprotein from transposon 17.6-like protein"/>
    <property type="match status" value="1"/>
</dbReference>
<dbReference type="CDD" id="cd00303">
    <property type="entry name" value="retropepsin_like"/>
    <property type="match status" value="1"/>
</dbReference>
<dbReference type="InterPro" id="IPR000477">
    <property type="entry name" value="RT_dom"/>
</dbReference>
<dbReference type="GO" id="GO:0042575">
    <property type="term" value="C:DNA polymerase complex"/>
    <property type="evidence" value="ECO:0007669"/>
    <property type="project" value="UniProtKB-ARBA"/>
</dbReference>
<dbReference type="CDD" id="cd09274">
    <property type="entry name" value="RNase_HI_RT_Ty3"/>
    <property type="match status" value="1"/>
</dbReference>
<feature type="domain" description="Reverse transcriptase" evidence="10">
    <location>
        <begin position="221"/>
        <end position="400"/>
    </location>
</feature>
<evidence type="ECO:0000256" key="3">
    <source>
        <dbReference type="ARBA" id="ARBA00022695"/>
    </source>
</evidence>
<dbReference type="EC" id="2.7.7.49" evidence="1"/>
<evidence type="ECO:0000256" key="8">
    <source>
        <dbReference type="SAM" id="SignalP"/>
    </source>
</evidence>
<feature type="domain" description="Integrase catalytic" evidence="11">
    <location>
        <begin position="782"/>
        <end position="938"/>
    </location>
</feature>
<dbReference type="PROSITE" id="PS00141">
    <property type="entry name" value="ASP_PROTEASE"/>
    <property type="match status" value="1"/>
</dbReference>
<dbReference type="SUPFAM" id="SSF50630">
    <property type="entry name" value="Acid proteases"/>
    <property type="match status" value="1"/>
</dbReference>
<dbReference type="GO" id="GO:0003964">
    <property type="term" value="F:RNA-directed DNA polymerase activity"/>
    <property type="evidence" value="ECO:0007669"/>
    <property type="project" value="UniProtKB-KW"/>
</dbReference>
<dbReference type="InterPro" id="IPR021109">
    <property type="entry name" value="Peptidase_aspartic_dom_sf"/>
</dbReference>
<accession>A0A131XNY7</accession>
<dbReference type="InterPro" id="IPR001995">
    <property type="entry name" value="Peptidase_A2_cat"/>
</dbReference>
<evidence type="ECO:0000313" key="12">
    <source>
        <dbReference type="EMBL" id="JAP68769.1"/>
    </source>
</evidence>
<keyword evidence="5" id="KW-0255">Endonuclease</keyword>
<dbReference type="InterPro" id="IPR041588">
    <property type="entry name" value="Integrase_H2C2"/>
</dbReference>
<dbReference type="Pfam" id="PF17921">
    <property type="entry name" value="Integrase_H2C2"/>
    <property type="match status" value="1"/>
</dbReference>
<dbReference type="PANTHER" id="PTHR37984">
    <property type="entry name" value="PROTEIN CBG26694"/>
    <property type="match status" value="1"/>
</dbReference>
<evidence type="ECO:0000259" key="11">
    <source>
        <dbReference type="PROSITE" id="PS50994"/>
    </source>
</evidence>
<feature type="domain" description="Peptidase A2" evidence="9">
    <location>
        <begin position="15"/>
        <end position="95"/>
    </location>
</feature>
<dbReference type="Pfam" id="PF00665">
    <property type="entry name" value="rve"/>
    <property type="match status" value="1"/>
</dbReference>
<reference evidence="12" key="1">
    <citation type="submission" date="2016-02" db="EMBL/GenBank/DDBJ databases">
        <title>RNAseq analyses of the midgut from blood- or serum-fed Ixodes ricinus ticks.</title>
        <authorList>
            <person name="Perner J."/>
            <person name="Provaznik J."/>
            <person name="Schrenkova J."/>
            <person name="Urbanova V."/>
            <person name="Ribeiro J.M."/>
            <person name="Kopacek P."/>
        </authorList>
    </citation>
    <scope>NUCLEOTIDE SEQUENCE</scope>
    <source>
        <tissue evidence="12">Gut</tissue>
    </source>
</reference>
<evidence type="ECO:0000256" key="4">
    <source>
        <dbReference type="ARBA" id="ARBA00022722"/>
    </source>
</evidence>
<dbReference type="InterPro" id="IPR001969">
    <property type="entry name" value="Aspartic_peptidase_AS"/>
</dbReference>
<dbReference type="InterPro" id="IPR018061">
    <property type="entry name" value="Retropepsins"/>
</dbReference>
<dbReference type="AlphaFoldDB" id="A0A131XNY7"/>
<dbReference type="Gene3D" id="3.10.10.10">
    <property type="entry name" value="HIV Type 1 Reverse Transcriptase, subunit A, domain 1"/>
    <property type="match status" value="1"/>
</dbReference>
<dbReference type="InterPro" id="IPR036397">
    <property type="entry name" value="RNaseH_sf"/>
</dbReference>